<name>A0A7K4MYE8_9ARCH</name>
<dbReference type="EMBL" id="JACATH010000020">
    <property type="protein sequence ID" value="NWJ57861.1"/>
    <property type="molecule type" value="Genomic_DNA"/>
</dbReference>
<sequence>LTLSKRPAGTLITWAGNKGITVTDTIQKEFSDAGITLTKDTVFEVISGDNGKKIRQNWLEKPQSVKYLEVGGGATLPGLEDDNIIGFTTVYNKIEDYKGTPAGTVGWKKWIDNKFKELKMGASIVWGSETPALETAQCLGMLLSSTDINKISSGLDTDPDATRAEWNPKLIKHLDSSYDWNSAGKARLKDMLPKMPLPNWTEVILLAKGTRNFVDKYAVKNLGTKLYFVHGKIDDYYKAEIANPAIEVAGSKDNTADIIISNVDATKLIAAVKTDPMIYKEGDANLYCHSTDESESIKYYQVSLKKGHEDAQIGKMTAFVRARYKDMPSAIELYYAITQKNSYEPILNTYLAENNLLTEGIFGDAADWVKSKVDKGLGALKDFAFDWWEKIKAFGLKVKAWATGALGKLKRIEAANASRPNSFQQVIAAKMKHAGALSEGKISEEELLTEAARITGDGINKILETTDLRAIKILVTSVNDEITRVNTLWQDTSKWYLVPSVPAQDLIKDTVFTNRGGKLSWTKKDAINLLGNASAFRAFDEMIAAETRSMSDIAGEMIQLEKEIFFGKTTMPVFKVYGASSWTDTVTDTTDVLGTQASFVSGKTERLGLDEDTMKFPVAGLRVTRKKQNKFYTVYGTIIEDMDDKSKPKYLDLRMGGNQGETYSFVIEATNPLTWDKFKKYYKPVNVDGQVMK</sequence>
<organism evidence="1 2">
    <name type="scientific">Marine Group I thaumarchaeote</name>
    <dbReference type="NCBI Taxonomy" id="2511932"/>
    <lineage>
        <taxon>Archaea</taxon>
        <taxon>Nitrososphaerota</taxon>
        <taxon>Marine Group I</taxon>
    </lineage>
</organism>
<evidence type="ECO:0000313" key="2">
    <source>
        <dbReference type="Proteomes" id="UP000575480"/>
    </source>
</evidence>
<dbReference type="AlphaFoldDB" id="A0A7K4MYE8"/>
<gene>
    <name evidence="1" type="ORF">HX858_08990</name>
</gene>
<feature type="non-terminal residue" evidence="1">
    <location>
        <position position="1"/>
    </location>
</feature>
<proteinExistence type="predicted"/>
<dbReference type="Proteomes" id="UP000575480">
    <property type="component" value="Unassembled WGS sequence"/>
</dbReference>
<evidence type="ECO:0000313" key="1">
    <source>
        <dbReference type="EMBL" id="NWJ57861.1"/>
    </source>
</evidence>
<accession>A0A7K4MYE8</accession>
<comment type="caution">
    <text evidence="1">The sequence shown here is derived from an EMBL/GenBank/DDBJ whole genome shotgun (WGS) entry which is preliminary data.</text>
</comment>
<reference evidence="1 2" key="1">
    <citation type="journal article" date="2019" name="Environ. Microbiol.">
        <title>Genomics insights into ecotype formation of ammonia-oxidizing archaea in the deep ocean.</title>
        <authorList>
            <person name="Wang Y."/>
            <person name="Huang J.M."/>
            <person name="Cui G.J."/>
            <person name="Nunoura T."/>
            <person name="Takaki Y."/>
            <person name="Li W.L."/>
            <person name="Li J."/>
            <person name="Gao Z.M."/>
            <person name="Takai K."/>
            <person name="Zhang A.Q."/>
            <person name="Stepanauskas R."/>
        </authorList>
    </citation>
    <scope>NUCLEOTIDE SEQUENCE [LARGE SCALE GENOMIC DNA]</scope>
    <source>
        <strain evidence="1 2">L15a</strain>
    </source>
</reference>
<protein>
    <submittedName>
        <fullName evidence="1">Uncharacterized protein</fullName>
    </submittedName>
</protein>